<dbReference type="InterPro" id="IPR010368">
    <property type="entry name" value="Com_YlbF"/>
</dbReference>
<keyword evidence="1" id="KW-0175">Coiled coil</keyword>
<dbReference type="InterPro" id="IPR016783">
    <property type="entry name" value="Biofilm_formation_YmcA"/>
</dbReference>
<dbReference type="RefSeq" id="WP_173103742.1">
    <property type="nucleotide sequence ID" value="NZ_AP022822.1"/>
</dbReference>
<reference evidence="2 3" key="1">
    <citation type="submission" date="2020-02" db="EMBL/GenBank/DDBJ databases">
        <title>Characterization of vanA genotype vancomycin-resistant Enterococcus saigonensis VE80.</title>
        <authorList>
            <person name="Harada T."/>
            <person name="Motooka D."/>
            <person name="Nakamura S."/>
            <person name="Yamamoto Y."/>
            <person name="Kawahara R."/>
            <person name="Kawatsu K."/>
        </authorList>
    </citation>
    <scope>NUCLEOTIDE SEQUENCE [LARGE SCALE GENOMIC DNA]</scope>
    <source>
        <strain evidence="2 3">VE80</strain>
    </source>
</reference>
<dbReference type="InterPro" id="IPR023378">
    <property type="entry name" value="YheA/YmcA-like_dom_sf"/>
</dbReference>
<dbReference type="PANTHER" id="PTHR38448">
    <property type="entry name" value="REGULATORY PROTEIN YLBF-RELATED"/>
    <property type="match status" value="1"/>
</dbReference>
<dbReference type="Gene3D" id="1.20.1500.10">
    <property type="entry name" value="YheA/YmcA-like"/>
    <property type="match status" value="1"/>
</dbReference>
<dbReference type="SUPFAM" id="SSF158622">
    <property type="entry name" value="YheA/YmcA-like"/>
    <property type="match status" value="1"/>
</dbReference>
<dbReference type="EMBL" id="AP022822">
    <property type="protein sequence ID" value="BCA86617.1"/>
    <property type="molecule type" value="Genomic_DNA"/>
</dbReference>
<evidence type="ECO:0000313" key="3">
    <source>
        <dbReference type="Proteomes" id="UP000502998"/>
    </source>
</evidence>
<protein>
    <submittedName>
        <fullName evidence="2">Uncharacterized protein</fullName>
    </submittedName>
</protein>
<dbReference type="Proteomes" id="UP000502998">
    <property type="component" value="Chromosome"/>
</dbReference>
<evidence type="ECO:0000256" key="1">
    <source>
        <dbReference type="SAM" id="Coils"/>
    </source>
</evidence>
<dbReference type="PIRSF" id="PIRSF021287">
    <property type="entry name" value="Biofilm_formation_YmcA"/>
    <property type="match status" value="1"/>
</dbReference>
<name>A0A679ISV9_9ENTE</name>
<dbReference type="PANTHER" id="PTHR38448:SF1">
    <property type="entry name" value="YLBF FAMILY REGULATOR"/>
    <property type="match status" value="1"/>
</dbReference>
<dbReference type="AlphaFoldDB" id="A0A679ISV9"/>
<dbReference type="KEGG" id="esg:EsVE80_21400"/>
<organism evidence="2 3">
    <name type="scientific">Enterococcus saigonensis</name>
    <dbReference type="NCBI Taxonomy" id="1805431"/>
    <lineage>
        <taxon>Bacteria</taxon>
        <taxon>Bacillati</taxon>
        <taxon>Bacillota</taxon>
        <taxon>Bacilli</taxon>
        <taxon>Lactobacillales</taxon>
        <taxon>Enterococcaceae</taxon>
        <taxon>Enterococcus</taxon>
    </lineage>
</organism>
<proteinExistence type="predicted"/>
<keyword evidence="3" id="KW-1185">Reference proteome</keyword>
<gene>
    <name evidence="2" type="ORF">EsVE80_21400</name>
</gene>
<feature type="coiled-coil region" evidence="1">
    <location>
        <begin position="34"/>
        <end position="61"/>
    </location>
</feature>
<sequence length="127" mass="14386">MENLEPEVTAALNELTQALAEHEIVKDYRSVAAKVARNSHLKELEEKIKEAQQEAVQFAHYGKPEAEKAAILAANAYTREYENHPLVISYREKLGLANDLLHFITENISQDVNQAVENRNKSKEAED</sequence>
<dbReference type="Pfam" id="PF06133">
    <property type="entry name" value="Com_YlbF"/>
    <property type="match status" value="1"/>
</dbReference>
<accession>A0A679ISV9</accession>
<evidence type="ECO:0000313" key="2">
    <source>
        <dbReference type="EMBL" id="BCA86617.1"/>
    </source>
</evidence>
<dbReference type="InterPro" id="IPR052767">
    <property type="entry name" value="Bact_com_dev_regulator"/>
</dbReference>